<keyword evidence="3" id="KW-1185">Reference proteome</keyword>
<gene>
    <name evidence="2" type="ORF">NA56DRAFT_703250</name>
</gene>
<accession>A0A2J6Q5R2</accession>
<dbReference type="CDD" id="cd09917">
    <property type="entry name" value="F-box_SF"/>
    <property type="match status" value="1"/>
</dbReference>
<dbReference type="AlphaFoldDB" id="A0A2J6Q5R2"/>
<dbReference type="EMBL" id="KZ613480">
    <property type="protein sequence ID" value="PMD21612.1"/>
    <property type="molecule type" value="Genomic_DNA"/>
</dbReference>
<name>A0A2J6Q5R2_9HELO</name>
<evidence type="ECO:0000313" key="3">
    <source>
        <dbReference type="Proteomes" id="UP000235672"/>
    </source>
</evidence>
<feature type="region of interest" description="Disordered" evidence="1">
    <location>
        <begin position="1"/>
        <end position="22"/>
    </location>
</feature>
<organism evidence="2 3">
    <name type="scientific">Hyaloscypha hepaticicola</name>
    <dbReference type="NCBI Taxonomy" id="2082293"/>
    <lineage>
        <taxon>Eukaryota</taxon>
        <taxon>Fungi</taxon>
        <taxon>Dikarya</taxon>
        <taxon>Ascomycota</taxon>
        <taxon>Pezizomycotina</taxon>
        <taxon>Leotiomycetes</taxon>
        <taxon>Helotiales</taxon>
        <taxon>Hyaloscyphaceae</taxon>
        <taxon>Hyaloscypha</taxon>
    </lineage>
</organism>
<dbReference type="SUPFAM" id="SSF81383">
    <property type="entry name" value="F-box domain"/>
    <property type="match status" value="1"/>
</dbReference>
<reference evidence="2 3" key="1">
    <citation type="submission" date="2016-05" db="EMBL/GenBank/DDBJ databases">
        <title>A degradative enzymes factory behind the ericoid mycorrhizal symbiosis.</title>
        <authorList>
            <consortium name="DOE Joint Genome Institute"/>
            <person name="Martino E."/>
            <person name="Morin E."/>
            <person name="Grelet G."/>
            <person name="Kuo A."/>
            <person name="Kohler A."/>
            <person name="Daghino S."/>
            <person name="Barry K."/>
            <person name="Choi C."/>
            <person name="Cichocki N."/>
            <person name="Clum A."/>
            <person name="Copeland A."/>
            <person name="Hainaut M."/>
            <person name="Haridas S."/>
            <person name="Labutti K."/>
            <person name="Lindquist E."/>
            <person name="Lipzen A."/>
            <person name="Khouja H.-R."/>
            <person name="Murat C."/>
            <person name="Ohm R."/>
            <person name="Olson A."/>
            <person name="Spatafora J."/>
            <person name="Veneault-Fourrey C."/>
            <person name="Henrissat B."/>
            <person name="Grigoriev I."/>
            <person name="Martin F."/>
            <person name="Perotto S."/>
        </authorList>
    </citation>
    <scope>NUCLEOTIDE SEQUENCE [LARGE SCALE GENOMIC DNA]</scope>
    <source>
        <strain evidence="2 3">UAMH 7357</strain>
    </source>
</reference>
<dbReference type="Proteomes" id="UP000235672">
    <property type="component" value="Unassembled WGS sequence"/>
</dbReference>
<sequence>MSPMTDTVMSDPATAKEDTTQDMGSNVPVHITRLAPELILRIFGMLNTGESTCLGVTCRRFYTVLKDLYPEPICLRTPMVQIGKGRGYRLESWRFTDLYHVLANWVGPRYRMGLQINVKLHYYNKEVYSDSGEYAYISQNPEWRSDARHQDYHIAQSLYDKNYRPDRALPNPLPNPFNKGNAWNAEAITSIKASISQFKSTKDWKQFWKAINLFYHNHEHFDRFEDEYMWGMWSDGLKLMDF</sequence>
<dbReference type="InterPro" id="IPR036047">
    <property type="entry name" value="F-box-like_dom_sf"/>
</dbReference>
<evidence type="ECO:0008006" key="4">
    <source>
        <dbReference type="Google" id="ProtNLM"/>
    </source>
</evidence>
<dbReference type="OrthoDB" id="3562562at2759"/>
<proteinExistence type="predicted"/>
<evidence type="ECO:0000256" key="1">
    <source>
        <dbReference type="SAM" id="MobiDB-lite"/>
    </source>
</evidence>
<protein>
    <recommendedName>
        <fullName evidence="4">F-box domain-containing protein</fullName>
    </recommendedName>
</protein>
<evidence type="ECO:0000313" key="2">
    <source>
        <dbReference type="EMBL" id="PMD21612.1"/>
    </source>
</evidence>